<dbReference type="SUPFAM" id="SSF52499">
    <property type="entry name" value="Isochorismatase-like hydrolases"/>
    <property type="match status" value="1"/>
</dbReference>
<gene>
    <name evidence="5" type="ORF">FB550_103246</name>
</gene>
<dbReference type="InterPro" id="IPR041657">
    <property type="entry name" value="HTH_17"/>
</dbReference>
<sequence length="255" mass="28823">MFENLLNISDAAKLLGVSPSTLRRMEKTGNIEEYGLKVIYTPGGQRRYILDEVQQLFSNQGFSGQIGFGTKPALLIRDFTIAFTEPHSQLAIKMDHQITATQQLIEQALNDKIPIIFSKTIYETENKVSRLWCEKFPSLQILDRESTWVNIHPDLSDYPYDLINATVYISSLYDDQVDDFLKDRQIDTLILAGTTTSGSIRATAVDALQRGYRVIIPKEAVGDRNQTLQNSTLVDLNARYADVMNLDKVLKGMKP</sequence>
<dbReference type="EMBL" id="VIVN01000003">
    <property type="protein sequence ID" value="TWE05071.1"/>
    <property type="molecule type" value="Genomic_DNA"/>
</dbReference>
<dbReference type="CDD" id="cd04762">
    <property type="entry name" value="HTH_MerR-trunc"/>
    <property type="match status" value="1"/>
</dbReference>
<dbReference type="RefSeq" id="WP_144563582.1">
    <property type="nucleotide sequence ID" value="NZ_VIVN01000003.1"/>
</dbReference>
<evidence type="ECO:0000313" key="5">
    <source>
        <dbReference type="EMBL" id="TWE05071.1"/>
    </source>
</evidence>
<dbReference type="Pfam" id="PF12728">
    <property type="entry name" value="HTH_17"/>
    <property type="match status" value="1"/>
</dbReference>
<feature type="domain" description="Isochorismatase-like" evidence="3">
    <location>
        <begin position="73"/>
        <end position="246"/>
    </location>
</feature>
<dbReference type="InterPro" id="IPR050272">
    <property type="entry name" value="Isochorismatase-like_hydrls"/>
</dbReference>
<protein>
    <submittedName>
        <fullName evidence="5">Nicotinamidase-related amidase</fullName>
    </submittedName>
</protein>
<accession>A0A561DNX9</accession>
<keyword evidence="2" id="KW-0378">Hydrolase</keyword>
<evidence type="ECO:0000313" key="6">
    <source>
        <dbReference type="Proteomes" id="UP000319671"/>
    </source>
</evidence>
<dbReference type="Gene3D" id="1.10.1660.10">
    <property type="match status" value="1"/>
</dbReference>
<dbReference type="Proteomes" id="UP000319671">
    <property type="component" value="Unassembled WGS sequence"/>
</dbReference>
<dbReference type="PANTHER" id="PTHR43540">
    <property type="entry name" value="PEROXYUREIDOACRYLATE/UREIDOACRYLATE AMIDOHYDROLASE-RELATED"/>
    <property type="match status" value="1"/>
</dbReference>
<proteinExistence type="inferred from homology"/>
<dbReference type="Pfam" id="PF00857">
    <property type="entry name" value="Isochorismatase"/>
    <property type="match status" value="1"/>
</dbReference>
<comment type="caution">
    <text evidence="5">The sequence shown here is derived from an EMBL/GenBank/DDBJ whole genome shotgun (WGS) entry which is preliminary data.</text>
</comment>
<dbReference type="SUPFAM" id="SSF46955">
    <property type="entry name" value="Putative DNA-binding domain"/>
    <property type="match status" value="1"/>
</dbReference>
<dbReference type="InterPro" id="IPR036380">
    <property type="entry name" value="Isochorismatase-like_sf"/>
</dbReference>
<dbReference type="InterPro" id="IPR009061">
    <property type="entry name" value="DNA-bd_dom_put_sf"/>
</dbReference>
<dbReference type="PANTHER" id="PTHR43540:SF1">
    <property type="entry name" value="ISOCHORISMATASE HYDROLASE"/>
    <property type="match status" value="1"/>
</dbReference>
<dbReference type="InterPro" id="IPR000868">
    <property type="entry name" value="Isochorismatase-like_dom"/>
</dbReference>
<dbReference type="AlphaFoldDB" id="A0A561DNX9"/>
<evidence type="ECO:0000256" key="1">
    <source>
        <dbReference type="ARBA" id="ARBA00006336"/>
    </source>
</evidence>
<organism evidence="5 6">
    <name type="scientific">Neobacillus bataviensis</name>
    <dbReference type="NCBI Taxonomy" id="220685"/>
    <lineage>
        <taxon>Bacteria</taxon>
        <taxon>Bacillati</taxon>
        <taxon>Bacillota</taxon>
        <taxon>Bacilli</taxon>
        <taxon>Bacillales</taxon>
        <taxon>Bacillaceae</taxon>
        <taxon>Neobacillus</taxon>
    </lineage>
</organism>
<name>A0A561DNX9_9BACI</name>
<dbReference type="GO" id="GO:0016787">
    <property type="term" value="F:hydrolase activity"/>
    <property type="evidence" value="ECO:0007669"/>
    <property type="project" value="UniProtKB-KW"/>
</dbReference>
<feature type="domain" description="Helix-turn-helix" evidence="4">
    <location>
        <begin position="5"/>
        <end position="60"/>
    </location>
</feature>
<evidence type="ECO:0000259" key="4">
    <source>
        <dbReference type="Pfam" id="PF12728"/>
    </source>
</evidence>
<keyword evidence="6" id="KW-1185">Reference proteome</keyword>
<comment type="similarity">
    <text evidence="1">Belongs to the isochorismatase family.</text>
</comment>
<evidence type="ECO:0000256" key="2">
    <source>
        <dbReference type="ARBA" id="ARBA00022801"/>
    </source>
</evidence>
<reference evidence="5 6" key="1">
    <citation type="submission" date="2019-06" db="EMBL/GenBank/DDBJ databases">
        <title>Sorghum-associated microbial communities from plants grown in Nebraska, USA.</title>
        <authorList>
            <person name="Schachtman D."/>
        </authorList>
    </citation>
    <scope>NUCLEOTIDE SEQUENCE [LARGE SCALE GENOMIC DNA]</scope>
    <source>
        <strain evidence="5 6">2482</strain>
    </source>
</reference>
<dbReference type="Gene3D" id="3.40.50.850">
    <property type="entry name" value="Isochorismatase-like"/>
    <property type="match status" value="1"/>
</dbReference>
<evidence type="ECO:0000259" key="3">
    <source>
        <dbReference type="Pfam" id="PF00857"/>
    </source>
</evidence>